<keyword evidence="4" id="KW-0175">Coiled coil</keyword>
<organism evidence="6 7">
    <name type="scientific">Clostridium puniceum</name>
    <dbReference type="NCBI Taxonomy" id="29367"/>
    <lineage>
        <taxon>Bacteria</taxon>
        <taxon>Bacillati</taxon>
        <taxon>Bacillota</taxon>
        <taxon>Clostridia</taxon>
        <taxon>Eubacteriales</taxon>
        <taxon>Clostridiaceae</taxon>
        <taxon>Clostridium</taxon>
    </lineage>
</organism>
<dbReference type="GO" id="GO:0006508">
    <property type="term" value="P:proteolysis"/>
    <property type="evidence" value="ECO:0007669"/>
    <property type="project" value="UniProtKB-KW"/>
</dbReference>
<evidence type="ECO:0000256" key="2">
    <source>
        <dbReference type="ARBA" id="ARBA00022670"/>
    </source>
</evidence>
<dbReference type="EMBL" id="LZZM01000053">
    <property type="protein sequence ID" value="OOM81785.1"/>
    <property type="molecule type" value="Genomic_DNA"/>
</dbReference>
<keyword evidence="7" id="KW-1185">Reference proteome</keyword>
<evidence type="ECO:0000313" key="7">
    <source>
        <dbReference type="Proteomes" id="UP000190890"/>
    </source>
</evidence>
<evidence type="ECO:0000259" key="5">
    <source>
        <dbReference type="Pfam" id="PF04586"/>
    </source>
</evidence>
<dbReference type="InterPro" id="IPR054613">
    <property type="entry name" value="Peptidase_S78_dom"/>
</dbReference>
<evidence type="ECO:0000313" key="6">
    <source>
        <dbReference type="EMBL" id="OOM81785.1"/>
    </source>
</evidence>
<dbReference type="Pfam" id="PF04586">
    <property type="entry name" value="Peptidase_S78"/>
    <property type="match status" value="1"/>
</dbReference>
<evidence type="ECO:0000256" key="3">
    <source>
        <dbReference type="ARBA" id="ARBA00022801"/>
    </source>
</evidence>
<keyword evidence="3" id="KW-0378">Hydrolase</keyword>
<dbReference type="GO" id="GO:0008233">
    <property type="term" value="F:peptidase activity"/>
    <property type="evidence" value="ECO:0007669"/>
    <property type="project" value="UniProtKB-KW"/>
</dbReference>
<dbReference type="NCBIfam" id="TIGR01543">
    <property type="entry name" value="proheadase_HK97"/>
    <property type="match status" value="1"/>
</dbReference>
<evidence type="ECO:0000256" key="1">
    <source>
        <dbReference type="ARBA" id="ARBA00022612"/>
    </source>
</evidence>
<dbReference type="Proteomes" id="UP000190890">
    <property type="component" value="Unassembled WGS sequence"/>
</dbReference>
<accession>A0A1S8TWL7</accession>
<dbReference type="InterPro" id="IPR006433">
    <property type="entry name" value="Prohead_protease"/>
</dbReference>
<keyword evidence="2 6" id="KW-0645">Protease</keyword>
<proteinExistence type="predicted"/>
<dbReference type="RefSeq" id="WP_077846224.1">
    <property type="nucleotide sequence ID" value="NZ_LZZM01000053.1"/>
</dbReference>
<sequence length="224" mass="25231">MDKNLPKKNEKAKRNFAMADLRAIEPNSDNQSTISGHAAVYGQMTNIGGWFNEIIEPGAFNDTDFRDVVFSVNHDLDKIPLARSRNNNANSTLQLQVDNIGLAVRANLDIENNVDAKSLYSSINRGDMDGMSFIFYVEEERWEGLDTNTPTRHIEKVKKVVEVSVVSFPAYCGTDIASSRDKEALDSAKLALENARTQELESSNDEEKRQLELEKLRTETLLKF</sequence>
<feature type="domain" description="Prohead serine protease" evidence="5">
    <location>
        <begin position="21"/>
        <end position="182"/>
    </location>
</feature>
<dbReference type="AlphaFoldDB" id="A0A1S8TWL7"/>
<feature type="coiled-coil region" evidence="4">
    <location>
        <begin position="190"/>
        <end position="217"/>
    </location>
</feature>
<comment type="caution">
    <text evidence="6">The sequence shown here is derived from an EMBL/GenBank/DDBJ whole genome shotgun (WGS) entry which is preliminary data.</text>
</comment>
<name>A0A1S8TWL7_9CLOT</name>
<reference evidence="6 7" key="1">
    <citation type="submission" date="2016-05" db="EMBL/GenBank/DDBJ databases">
        <title>Microbial solvent formation.</title>
        <authorList>
            <person name="Poehlein A."/>
            <person name="Montoya Solano J.D."/>
            <person name="Flitsch S."/>
            <person name="Krabben P."/>
            <person name="Duerre P."/>
            <person name="Daniel R."/>
        </authorList>
    </citation>
    <scope>NUCLEOTIDE SEQUENCE [LARGE SCALE GENOMIC DNA]</scope>
    <source>
        <strain evidence="6 7">DSM 2619</strain>
    </source>
</reference>
<dbReference type="STRING" id="29367.CLPUN_09690"/>
<protein>
    <submittedName>
        <fullName evidence="6">Caudovirus prohead protease</fullName>
    </submittedName>
</protein>
<keyword evidence="1" id="KW-1188">Viral release from host cell</keyword>
<gene>
    <name evidence="6" type="ORF">CLPUN_09690</name>
</gene>
<dbReference type="OrthoDB" id="64791at2"/>
<evidence type="ECO:0000256" key="4">
    <source>
        <dbReference type="SAM" id="Coils"/>
    </source>
</evidence>